<keyword evidence="7 10" id="KW-0479">Metal-binding</keyword>
<feature type="binding site" evidence="12">
    <location>
        <position position="651"/>
    </location>
    <ligand>
        <name>Zn(2+)</name>
        <dbReference type="ChEBI" id="CHEBI:29105"/>
        <label>1</label>
        <note>catalytic</note>
    </ligand>
</feature>
<dbReference type="PANTHER" id="PTHR30519">
    <property type="entry name" value="5-METHYLTETRAHYDROPTEROYLTRIGLUTAMATE--HOMOCYSTEINE METHYLTRANSFERASE"/>
    <property type="match status" value="1"/>
</dbReference>
<comment type="cofactor">
    <cofactor evidence="10">
        <name>Zn(2+)</name>
        <dbReference type="ChEBI" id="CHEBI:29105"/>
    </cofactor>
    <text evidence="10">Binds 1 zinc ion per subunit.</text>
</comment>
<feature type="binding site" evidence="11">
    <location>
        <position position="19"/>
    </location>
    <ligand>
        <name>5-methyltetrahydropteroyltri-L-glutamate</name>
        <dbReference type="ChEBI" id="CHEBI:58207"/>
    </ligand>
</feature>
<dbReference type="EMBL" id="CP001825">
    <property type="protein sequence ID" value="ACZ42096.1"/>
    <property type="molecule type" value="Genomic_DNA"/>
</dbReference>
<feature type="binding site" evidence="10">
    <location>
        <position position="734"/>
    </location>
    <ligand>
        <name>Zn(2+)</name>
        <dbReference type="ChEBI" id="CHEBI:29105"/>
        <note>catalytic</note>
    </ligand>
</feature>
<feature type="binding site" evidence="10">
    <location>
        <position position="649"/>
    </location>
    <ligand>
        <name>Zn(2+)</name>
        <dbReference type="ChEBI" id="CHEBI:29105"/>
        <note>catalytic</note>
    </ligand>
</feature>
<comment type="pathway">
    <text evidence="2 10">Amino-acid biosynthesis; L-methionine biosynthesis via de novo pathway; L-methionine from L-homocysteine (MetE route): step 1/1.</text>
</comment>
<dbReference type="PIRSF" id="PIRSF000382">
    <property type="entry name" value="MeTrfase_B12_ind"/>
    <property type="match status" value="1"/>
</dbReference>
<dbReference type="CDD" id="cd03311">
    <property type="entry name" value="CIMS_C_terminal_like"/>
    <property type="match status" value="1"/>
</dbReference>
<evidence type="ECO:0000256" key="3">
    <source>
        <dbReference type="ARBA" id="ARBA00009553"/>
    </source>
</evidence>
<dbReference type="Gene3D" id="3.20.20.210">
    <property type="match status" value="2"/>
</dbReference>
<evidence type="ECO:0000256" key="4">
    <source>
        <dbReference type="ARBA" id="ARBA00022603"/>
    </source>
</evidence>
<gene>
    <name evidence="10" type="primary">metE</name>
    <name evidence="16" type="ordered locus">Tter_1188</name>
</gene>
<dbReference type="Proteomes" id="UP000000323">
    <property type="component" value="Chromosome 1"/>
</dbReference>
<protein>
    <recommendedName>
        <fullName evidence="10">5-methyltetrahydropteroyltriglutamate--homocysteine methyltransferase</fullName>
        <ecNumber evidence="10">2.1.1.14</ecNumber>
    </recommendedName>
    <alternativeName>
        <fullName evidence="10">Cobalamin-independent methionine synthase</fullName>
    </alternativeName>
    <alternativeName>
        <fullName evidence="10">Methionine synthase, vitamin-B12 independent isozyme</fullName>
    </alternativeName>
</protein>
<evidence type="ECO:0000256" key="9">
    <source>
        <dbReference type="ARBA" id="ARBA00023167"/>
    </source>
</evidence>
<feature type="binding site" evidence="10 11">
    <location>
        <begin position="439"/>
        <end position="441"/>
    </location>
    <ligand>
        <name>L-homocysteine</name>
        <dbReference type="ChEBI" id="CHEBI:58199"/>
    </ligand>
</feature>
<feature type="binding site" evidence="12">
    <location>
        <position position="664"/>
    </location>
    <ligand>
        <name>Zn(2+)</name>
        <dbReference type="ChEBI" id="CHEBI:29105"/>
        <label>1</label>
        <note>catalytic</note>
    </ligand>
</feature>
<evidence type="ECO:0000256" key="1">
    <source>
        <dbReference type="ARBA" id="ARBA00002777"/>
    </source>
</evidence>
<feature type="binding site" evidence="10">
    <location>
        <begin position="16"/>
        <end position="19"/>
    </location>
    <ligand>
        <name>5-methyltetrahydropteroyltri-L-glutamate</name>
        <dbReference type="ChEBI" id="CHEBI:58207"/>
    </ligand>
</feature>
<keyword evidence="5 10" id="KW-0028">Amino-acid biosynthesis</keyword>
<evidence type="ECO:0000256" key="12">
    <source>
        <dbReference type="PIRSR" id="PIRSR000382-2"/>
    </source>
</evidence>
<keyword evidence="6 10" id="KW-0808">Transferase</keyword>
<feature type="domain" description="Cobalamin-independent methionine synthase MetE C-terminal/archaeal" evidence="14">
    <location>
        <begin position="434"/>
        <end position="756"/>
    </location>
</feature>
<feature type="binding site" evidence="10 11">
    <location>
        <begin position="439"/>
        <end position="441"/>
    </location>
    <ligand>
        <name>L-methionine</name>
        <dbReference type="ChEBI" id="CHEBI:57844"/>
    </ligand>
</feature>
<feature type="domain" description="Cobalamin-independent methionine synthase MetE N-terminal" evidence="15">
    <location>
        <begin position="5"/>
        <end position="316"/>
    </location>
</feature>
<dbReference type="Pfam" id="PF08267">
    <property type="entry name" value="Meth_synt_1"/>
    <property type="match status" value="1"/>
</dbReference>
<evidence type="ECO:0000313" key="16">
    <source>
        <dbReference type="EMBL" id="ACZ42096.1"/>
    </source>
</evidence>
<dbReference type="UniPathway" id="UPA00051">
    <property type="reaction ID" value="UER00082"/>
</dbReference>
<feature type="binding site" evidence="10">
    <location>
        <position position="651"/>
    </location>
    <ligand>
        <name>Zn(2+)</name>
        <dbReference type="ChEBI" id="CHEBI:29105"/>
        <note>catalytic</note>
    </ligand>
</feature>
<dbReference type="Pfam" id="PF01717">
    <property type="entry name" value="Meth_synt_2"/>
    <property type="match status" value="1"/>
</dbReference>
<accession>D1CBD1</accession>
<feature type="binding site" evidence="12">
    <location>
        <position position="734"/>
    </location>
    <ligand>
        <name>Zn(2+)</name>
        <dbReference type="ChEBI" id="CHEBI:29105"/>
        <label>1</label>
        <note>catalytic</note>
    </ligand>
</feature>
<comment type="cofactor">
    <cofactor evidence="12">
        <name>Zn(2+)</name>
        <dbReference type="ChEBI" id="CHEBI:29105"/>
    </cofactor>
    <text evidence="12">Binds 2 Zn(2+) ions per subunit.</text>
</comment>
<comment type="function">
    <text evidence="1 10">Catalyzes the transfer of a methyl group from 5-methyltetrahydrofolate to homocysteine resulting in methionine formation.</text>
</comment>
<feature type="binding site" evidence="10">
    <location>
        <position position="492"/>
    </location>
    <ligand>
        <name>L-homocysteine</name>
        <dbReference type="ChEBI" id="CHEBI:58199"/>
    </ligand>
</feature>
<dbReference type="SUPFAM" id="SSF51726">
    <property type="entry name" value="UROD/MetE-like"/>
    <property type="match status" value="2"/>
</dbReference>
<reference evidence="17" key="1">
    <citation type="journal article" date="2010" name="Stand. Genomic Sci.">
        <title>Complete genome sequence of 'Thermobaculum terrenum' type strain (YNP1).</title>
        <authorList>
            <person name="Kiss H."/>
            <person name="Cleland D."/>
            <person name="Lapidus A."/>
            <person name="Lucas S."/>
            <person name="Glavina Del Rio T."/>
            <person name="Nolan M."/>
            <person name="Tice H."/>
            <person name="Han C."/>
            <person name="Goodwin L."/>
            <person name="Pitluck S."/>
            <person name="Liolios K."/>
            <person name="Ivanova N."/>
            <person name="Mavromatis K."/>
            <person name="Ovchinnikova G."/>
            <person name="Pati A."/>
            <person name="Chen A."/>
            <person name="Palaniappan K."/>
            <person name="Land M."/>
            <person name="Hauser L."/>
            <person name="Chang Y."/>
            <person name="Jeffries C."/>
            <person name="Lu M."/>
            <person name="Brettin T."/>
            <person name="Detter J."/>
            <person name="Goker M."/>
            <person name="Tindall B."/>
            <person name="Beck B."/>
            <person name="McDermott T."/>
            <person name="Woyke T."/>
            <person name="Bristow J."/>
            <person name="Eisen J."/>
            <person name="Markowitz V."/>
            <person name="Hugenholtz P."/>
            <person name="Kyrpides N."/>
            <person name="Klenk H."/>
            <person name="Cheng J."/>
        </authorList>
    </citation>
    <scope>NUCLEOTIDE SEQUENCE [LARGE SCALE GENOMIC DNA]</scope>
    <source>
        <strain evidence="17">ATCC BAA-798 / YNP1</strain>
    </source>
</reference>
<evidence type="ECO:0000256" key="8">
    <source>
        <dbReference type="ARBA" id="ARBA00022833"/>
    </source>
</evidence>
<evidence type="ECO:0000256" key="7">
    <source>
        <dbReference type="ARBA" id="ARBA00022723"/>
    </source>
</evidence>
<dbReference type="eggNOG" id="COG0620">
    <property type="taxonomic scope" value="Bacteria"/>
</dbReference>
<dbReference type="AlphaFoldDB" id="D1CBD1"/>
<dbReference type="GO" id="GO:0008270">
    <property type="term" value="F:zinc ion binding"/>
    <property type="evidence" value="ECO:0007669"/>
    <property type="project" value="InterPro"/>
</dbReference>
<dbReference type="InterPro" id="IPR002629">
    <property type="entry name" value="Met_Synth_C/arc"/>
</dbReference>
<evidence type="ECO:0000256" key="2">
    <source>
        <dbReference type="ARBA" id="ARBA00004681"/>
    </source>
</evidence>
<keyword evidence="8 10" id="KW-0862">Zinc</keyword>
<dbReference type="GO" id="GO:0009086">
    <property type="term" value="P:methionine biosynthetic process"/>
    <property type="evidence" value="ECO:0007669"/>
    <property type="project" value="UniProtKB-UniRule"/>
</dbReference>
<dbReference type="NCBIfam" id="TIGR01371">
    <property type="entry name" value="met_syn_B12ind"/>
    <property type="match status" value="1"/>
</dbReference>
<dbReference type="EC" id="2.1.1.14" evidence="10"/>
<dbReference type="FunFam" id="3.20.20.210:FF:000003">
    <property type="entry name" value="5-methyltetrahydropteroyltriglutamate--homocysteine methyltransferase"/>
    <property type="match status" value="1"/>
</dbReference>
<dbReference type="GO" id="GO:0003871">
    <property type="term" value="F:5-methyltetrahydropteroyltriglutamate-homocysteine S-methyltransferase activity"/>
    <property type="evidence" value="ECO:0007669"/>
    <property type="project" value="UniProtKB-UniRule"/>
</dbReference>
<feature type="binding site" evidence="10 11">
    <location>
        <position position="569"/>
    </location>
    <ligand>
        <name>5-methyltetrahydropteroyltri-L-glutamate</name>
        <dbReference type="ChEBI" id="CHEBI:58207"/>
    </ligand>
</feature>
<feature type="binding site" evidence="12">
    <location>
        <position position="649"/>
    </location>
    <ligand>
        <name>Zn(2+)</name>
        <dbReference type="ChEBI" id="CHEBI:29105"/>
        <label>1</label>
        <note>catalytic</note>
    </ligand>
</feature>
<keyword evidence="9 10" id="KW-0486">Methionine biosynthesis</keyword>
<dbReference type="GO" id="GO:0032259">
    <property type="term" value="P:methylation"/>
    <property type="evidence" value="ECO:0007669"/>
    <property type="project" value="UniProtKB-KW"/>
</dbReference>
<dbReference type="KEGG" id="ttr:Tter_1188"/>
<proteinExistence type="inferred from homology"/>
<organism evidence="16 17">
    <name type="scientific">Thermobaculum terrenum (strain ATCC BAA-798 / CCMEE 7001 / YNP1)</name>
    <dbReference type="NCBI Taxonomy" id="525904"/>
    <lineage>
        <taxon>Bacteria</taxon>
        <taxon>Bacillati</taxon>
        <taxon>Chloroflexota</taxon>
        <taxon>Chloroflexia</taxon>
        <taxon>Candidatus Thermobaculales</taxon>
        <taxon>Candidatus Thermobaculaceae</taxon>
        <taxon>Thermobaculum</taxon>
    </lineage>
</organism>
<dbReference type="STRING" id="525904.Tter_1188"/>
<keyword evidence="17" id="KW-1185">Reference proteome</keyword>
<evidence type="ECO:0000256" key="10">
    <source>
        <dbReference type="HAMAP-Rule" id="MF_00172"/>
    </source>
</evidence>
<evidence type="ECO:0000256" key="6">
    <source>
        <dbReference type="ARBA" id="ARBA00022679"/>
    </source>
</evidence>
<comment type="caution">
    <text evidence="10">Lacks conserved residue(s) required for the propagation of feature annotation.</text>
</comment>
<evidence type="ECO:0000313" key="17">
    <source>
        <dbReference type="Proteomes" id="UP000000323"/>
    </source>
</evidence>
<dbReference type="InterPro" id="IPR013215">
    <property type="entry name" value="Cbl-indep_Met_Synth_N"/>
</dbReference>
<feature type="binding site" evidence="10 11">
    <location>
        <position position="492"/>
    </location>
    <ligand>
        <name>L-methionine</name>
        <dbReference type="ChEBI" id="CHEBI:57844"/>
    </ligand>
</feature>
<dbReference type="InterPro" id="IPR006276">
    <property type="entry name" value="Cobalamin-indep_Met_synthase"/>
</dbReference>
<evidence type="ECO:0000256" key="11">
    <source>
        <dbReference type="PIRSR" id="PIRSR000382-1"/>
    </source>
</evidence>
<feature type="binding site" evidence="10">
    <location>
        <position position="673"/>
    </location>
    <ligand>
        <name>Zn(2+)</name>
        <dbReference type="ChEBI" id="CHEBI:29105"/>
        <note>catalytic</note>
    </ligand>
</feature>
<dbReference type="CDD" id="cd03312">
    <property type="entry name" value="CIMS_N_terminal_like"/>
    <property type="match status" value="1"/>
</dbReference>
<keyword evidence="4 10" id="KW-0489">Methyltransferase</keyword>
<feature type="binding site" evidence="11">
    <location>
        <position position="120"/>
    </location>
    <ligand>
        <name>5-methyltetrahydropteroyltri-L-glutamate</name>
        <dbReference type="ChEBI" id="CHEBI:58207"/>
    </ligand>
</feature>
<keyword evidence="10" id="KW-0677">Repeat</keyword>
<dbReference type="NCBIfam" id="NF003556">
    <property type="entry name" value="PRK05222.1"/>
    <property type="match status" value="1"/>
</dbReference>
<feature type="active site" description="Proton donor" evidence="10 13">
    <location>
        <position position="702"/>
    </location>
</feature>
<feature type="binding site" evidence="12">
    <location>
        <position position="673"/>
    </location>
    <ligand>
        <name>Zn(2+)</name>
        <dbReference type="ChEBI" id="CHEBI:29105"/>
        <label>1</label>
        <note>catalytic</note>
    </ligand>
</feature>
<feature type="binding site" evidence="10">
    <location>
        <position position="115"/>
    </location>
    <ligand>
        <name>5-methyltetrahydropteroyltri-L-glutamate</name>
        <dbReference type="ChEBI" id="CHEBI:58207"/>
    </ligand>
</feature>
<dbReference type="HAMAP" id="MF_00172">
    <property type="entry name" value="Meth_synth"/>
    <property type="match status" value="1"/>
</dbReference>
<dbReference type="OrthoDB" id="244285at2"/>
<evidence type="ECO:0000256" key="5">
    <source>
        <dbReference type="ARBA" id="ARBA00022605"/>
    </source>
</evidence>
<feature type="binding site" evidence="10 11">
    <location>
        <position position="607"/>
    </location>
    <ligand>
        <name>L-methionine</name>
        <dbReference type="ChEBI" id="CHEBI:57844"/>
    </ligand>
</feature>
<feature type="binding site" evidence="10 11">
    <location>
        <position position="607"/>
    </location>
    <ligand>
        <name>L-homocysteine</name>
        <dbReference type="ChEBI" id="CHEBI:58199"/>
    </ligand>
</feature>
<sequence length="767" mass="87671">MALATIHGYPRIGKNRELKKALESYWAGKISKEDLLKTAKEIQVNNWQTQKSVGIDLIPSGDFSLYDHVLDTTALLGTIPPRFRHDTQSVDLDTYFAMARGRSGDKAANAMDMTKWFDTNYHYIVPELYPDQEFKLSSSKFYDDFQLAKDIGISTKPVLVGPATYLLLSRSEGGHFNPLLTLSDKITPIYIEVINQLANLGAEWIQLDEPVLVEDRTQEELDAIRRIYDRIASNTSIQIILSTYFGHLGDSYQQVVNLPVSAIGLDLVRGHQNLEYIRKLGFPQDKYLVAGVVDGRNVWTTDLHAKLEQLEFLATEVGSDKLMVSSSCSLLHVPIDVNLETHIDDELKSWLAFAEQKLEEIVLLRDGINLGRDAIKDKLEANAEVIQKRNASIRRFNPEVREKITSIKESDYTRYPDYKSRIETQRNTLPLPLLPTTTIGSFPQIPELRQIRRKFENGDISQQEYEGYLENKIRELIELQEDLGLDVFVHGEYERNDMVQYFGEQLDGFAFTRHGWVQSYGSRYVRPPIIYGDVNRPAPMTVRWITFAQSLTEKPVKGMLTGPVTILNWSFVRDDQPRSETCLQIARAIREEVLDLESAGIKIIQIDEPAIREGLPLRKSEWKEYLDWAVKCFRYSSSGVRPETQIHTHMCYSEFGDIIEAISDMDADVLYIENARSDLEMLEVFRQHGYDKGVGPGVYDVHSPRVPTVEEMADNIRATLTVLRPEQVWVNPDCGLKTRRPEEATPSLRNMVQAANQVREEMLSRIS</sequence>
<evidence type="ECO:0000259" key="14">
    <source>
        <dbReference type="Pfam" id="PF01717"/>
    </source>
</evidence>
<name>D1CBD1_THET1</name>
<feature type="binding site" evidence="10">
    <location>
        <position position="613"/>
    </location>
    <ligand>
        <name>5-methyltetrahydropteroyltri-L-glutamate</name>
        <dbReference type="ChEBI" id="CHEBI:58207"/>
    </ligand>
</feature>
<evidence type="ECO:0000259" key="15">
    <source>
        <dbReference type="Pfam" id="PF08267"/>
    </source>
</evidence>
<dbReference type="HOGENOM" id="CLU_013175_0_0_0"/>
<comment type="similarity">
    <text evidence="3 10">Belongs to the vitamin-B12 independent methionine synthase family.</text>
</comment>
<dbReference type="RefSeq" id="WP_012875131.1">
    <property type="nucleotide sequence ID" value="NC_013525.1"/>
</dbReference>
<comment type="catalytic activity">
    <reaction evidence="10">
        <text>5-methyltetrahydropteroyltri-L-glutamate + L-homocysteine = tetrahydropteroyltri-L-glutamate + L-methionine</text>
        <dbReference type="Rhea" id="RHEA:21196"/>
        <dbReference type="ChEBI" id="CHEBI:57844"/>
        <dbReference type="ChEBI" id="CHEBI:58140"/>
        <dbReference type="ChEBI" id="CHEBI:58199"/>
        <dbReference type="ChEBI" id="CHEBI:58207"/>
        <dbReference type="EC" id="2.1.1.14"/>
    </reaction>
</comment>
<dbReference type="InterPro" id="IPR038071">
    <property type="entry name" value="UROD/MetE-like_sf"/>
</dbReference>
<evidence type="ECO:0000256" key="13">
    <source>
        <dbReference type="PIRSR" id="PIRSR000382-3"/>
    </source>
</evidence>